<accession>A0A9W8LG70</accession>
<dbReference type="PANTHER" id="PTHR14085:SF3">
    <property type="entry name" value="WD REPEAT-CONTAINING PROTEIN 46"/>
    <property type="match status" value="1"/>
</dbReference>
<gene>
    <name evidence="11" type="primary">utp7</name>
    <name evidence="11" type="ORF">H4R18_004922</name>
</gene>
<keyword evidence="12" id="KW-1185">Reference proteome</keyword>
<dbReference type="PROSITE" id="PS00678">
    <property type="entry name" value="WD_REPEATS_1"/>
    <property type="match status" value="1"/>
</dbReference>
<proteinExistence type="predicted"/>
<evidence type="ECO:0000256" key="9">
    <source>
        <dbReference type="SAM" id="MobiDB-lite"/>
    </source>
</evidence>
<dbReference type="GO" id="GO:0032040">
    <property type="term" value="C:small-subunit processome"/>
    <property type="evidence" value="ECO:0007669"/>
    <property type="project" value="TreeGrafter"/>
</dbReference>
<dbReference type="InterPro" id="IPR036322">
    <property type="entry name" value="WD40_repeat_dom_sf"/>
</dbReference>
<dbReference type="FunFam" id="2.130.10.10:FF:000378">
    <property type="entry name" value="U3 small nucleolar RNA-associated protein 7"/>
    <property type="match status" value="1"/>
</dbReference>
<comment type="caution">
    <text evidence="11">The sequence shown here is derived from an EMBL/GenBank/DDBJ whole genome shotgun (WGS) entry which is preliminary data.</text>
</comment>
<evidence type="ECO:0000256" key="3">
    <source>
        <dbReference type="ARBA" id="ARBA00022552"/>
    </source>
</evidence>
<sequence length="539" mass="59472">MATRSGGAAKKRAEPDDELAAEIKQRAQKYRRAKEGAGGKVRSKKEAAAVGHARRRREEAAEAAARSEVLLTEQAGFLEAEGMERTYKFTQKQIADNVDIGSASRIFDLQLGEFGPYAIDYSGDGRHLLLGGRKGHLATVDWRNARLGCELHVRETVRSVCWLHNQTLFAAAQKKYAYIYDQSGAEVHCLRKHEEPTALGFLRHHFLLASTGMSGRVVYQDVTEGKVVGEHRSGHGPAHVLRVNPYNAVVHVGHGNGTVSLWAPQQSLPLAKLLCHKGPVQAVAVDGVHMATSGLDGRVKVWDVRALGVLHEYRTGRPAQSLDISQRGLLAAGYGPHVTVWKDALATRAGDAYMQRLLPATSVQTLRFAPYEDVLGYGHSGGVSSILVPGAGEPNFDALVANPFQTTRQRQEAEVKLLLDKLPADTIQLDPTFVGRLDPRSHAERQREQLAEGRARYAQDKADGKYRDGAVRNKTKGRNSTAKRYARKRQTNVTDLKKLQTMERMEKELRQAEAAKRPRPAHEKGALAQFYTEKARLDG</sequence>
<name>A0A9W8LG70_9FUNG</name>
<dbReference type="InterPro" id="IPR015943">
    <property type="entry name" value="WD40/YVTN_repeat-like_dom_sf"/>
</dbReference>
<dbReference type="AlphaFoldDB" id="A0A9W8LG70"/>
<keyword evidence="6" id="KW-0539">Nucleus</keyword>
<dbReference type="Pfam" id="PF00400">
    <property type="entry name" value="WD40"/>
    <property type="match status" value="1"/>
</dbReference>
<dbReference type="OrthoDB" id="10251154at2759"/>
<evidence type="ECO:0000259" key="10">
    <source>
        <dbReference type="SMART" id="SM01033"/>
    </source>
</evidence>
<dbReference type="GO" id="GO:0000462">
    <property type="term" value="P:maturation of SSU-rRNA from tricistronic rRNA transcript (SSU-rRNA, 5.8S rRNA, LSU-rRNA)"/>
    <property type="evidence" value="ECO:0007669"/>
    <property type="project" value="TreeGrafter"/>
</dbReference>
<keyword evidence="5" id="KW-0677">Repeat</keyword>
<dbReference type="SUPFAM" id="SSF50978">
    <property type="entry name" value="WD40 repeat-like"/>
    <property type="match status" value="1"/>
</dbReference>
<dbReference type="GO" id="GO:0030686">
    <property type="term" value="C:90S preribosome"/>
    <property type="evidence" value="ECO:0007669"/>
    <property type="project" value="TreeGrafter"/>
</dbReference>
<dbReference type="InterPro" id="IPR012952">
    <property type="entry name" value="BING4_C_dom"/>
</dbReference>
<dbReference type="InterPro" id="IPR001680">
    <property type="entry name" value="WD40_rpt"/>
</dbReference>
<evidence type="ECO:0000313" key="12">
    <source>
        <dbReference type="Proteomes" id="UP001140217"/>
    </source>
</evidence>
<evidence type="ECO:0000256" key="5">
    <source>
        <dbReference type="ARBA" id="ARBA00022737"/>
    </source>
</evidence>
<dbReference type="Pfam" id="PF08149">
    <property type="entry name" value="BING4CT"/>
    <property type="match status" value="1"/>
</dbReference>
<evidence type="ECO:0000256" key="2">
    <source>
        <dbReference type="ARBA" id="ARBA00004604"/>
    </source>
</evidence>
<feature type="compositionally biased region" description="Basic and acidic residues" evidence="9">
    <location>
        <begin position="509"/>
        <end position="525"/>
    </location>
</feature>
<evidence type="ECO:0000256" key="8">
    <source>
        <dbReference type="PROSITE-ProRule" id="PRU00221"/>
    </source>
</evidence>
<feature type="repeat" description="WD" evidence="8">
    <location>
        <begin position="273"/>
        <end position="312"/>
    </location>
</feature>
<dbReference type="SMART" id="SM01033">
    <property type="entry name" value="BING4CT"/>
    <property type="match status" value="1"/>
</dbReference>
<keyword evidence="4 8" id="KW-0853">WD repeat</keyword>
<dbReference type="SMART" id="SM00320">
    <property type="entry name" value="WD40"/>
    <property type="match status" value="6"/>
</dbReference>
<evidence type="ECO:0000256" key="4">
    <source>
        <dbReference type="ARBA" id="ARBA00022574"/>
    </source>
</evidence>
<reference evidence="11" key="1">
    <citation type="submission" date="2022-07" db="EMBL/GenBank/DDBJ databases">
        <title>Phylogenomic reconstructions and comparative analyses of Kickxellomycotina fungi.</title>
        <authorList>
            <person name="Reynolds N.K."/>
            <person name="Stajich J.E."/>
            <person name="Barry K."/>
            <person name="Grigoriev I.V."/>
            <person name="Crous P."/>
            <person name="Smith M.E."/>
        </authorList>
    </citation>
    <scope>NUCLEOTIDE SEQUENCE</scope>
    <source>
        <strain evidence="11">NBRC 105414</strain>
    </source>
</reference>
<dbReference type="Gene3D" id="2.130.10.10">
    <property type="entry name" value="YVTN repeat-like/Quinoprotein amine dehydrogenase"/>
    <property type="match status" value="2"/>
</dbReference>
<keyword evidence="3" id="KW-0698">rRNA processing</keyword>
<comment type="subcellular location">
    <subcellularLocation>
        <location evidence="2">Nucleus</location>
        <location evidence="2">Nucleolus</location>
    </subcellularLocation>
</comment>
<feature type="domain" description="BING4 C-terminal" evidence="10">
    <location>
        <begin position="352"/>
        <end position="431"/>
    </location>
</feature>
<comment type="function">
    <text evidence="1">Involved in nucleolar processing of pre-18S ribosomal RNA.</text>
</comment>
<dbReference type="PANTHER" id="PTHR14085">
    <property type="entry name" value="WD-REPEAT PROTEIN BING4"/>
    <property type="match status" value="1"/>
</dbReference>
<feature type="region of interest" description="Disordered" evidence="9">
    <location>
        <begin position="1"/>
        <end position="58"/>
    </location>
</feature>
<dbReference type="PROSITE" id="PS50082">
    <property type="entry name" value="WD_REPEATS_2"/>
    <property type="match status" value="1"/>
</dbReference>
<organism evidence="11 12">
    <name type="scientific">Coemansia javaensis</name>
    <dbReference type="NCBI Taxonomy" id="2761396"/>
    <lineage>
        <taxon>Eukaryota</taxon>
        <taxon>Fungi</taxon>
        <taxon>Fungi incertae sedis</taxon>
        <taxon>Zoopagomycota</taxon>
        <taxon>Kickxellomycotina</taxon>
        <taxon>Kickxellomycetes</taxon>
        <taxon>Kickxellales</taxon>
        <taxon>Kickxellaceae</taxon>
        <taxon>Coemansia</taxon>
    </lineage>
</organism>
<feature type="region of interest" description="Disordered" evidence="9">
    <location>
        <begin position="509"/>
        <end position="539"/>
    </location>
</feature>
<evidence type="ECO:0000256" key="7">
    <source>
        <dbReference type="ARBA" id="ARBA00076453"/>
    </source>
</evidence>
<protein>
    <recommendedName>
        <fullName evidence="7">U three protein 7</fullName>
    </recommendedName>
</protein>
<dbReference type="InterPro" id="IPR019775">
    <property type="entry name" value="WD40_repeat_CS"/>
</dbReference>
<evidence type="ECO:0000313" key="11">
    <source>
        <dbReference type="EMBL" id="KAJ2777882.1"/>
    </source>
</evidence>
<dbReference type="EMBL" id="JANBUL010000262">
    <property type="protein sequence ID" value="KAJ2777882.1"/>
    <property type="molecule type" value="Genomic_DNA"/>
</dbReference>
<dbReference type="InterPro" id="IPR040315">
    <property type="entry name" value="WDR46/Utp7"/>
</dbReference>
<dbReference type="Proteomes" id="UP001140217">
    <property type="component" value="Unassembled WGS sequence"/>
</dbReference>
<evidence type="ECO:0000256" key="6">
    <source>
        <dbReference type="ARBA" id="ARBA00023242"/>
    </source>
</evidence>
<evidence type="ECO:0000256" key="1">
    <source>
        <dbReference type="ARBA" id="ARBA00004099"/>
    </source>
</evidence>